<keyword evidence="2" id="KW-1185">Reference proteome</keyword>
<dbReference type="AlphaFoldDB" id="A0ABD4SYK3"/>
<gene>
    <name evidence="1" type="ORF">QQ91_0001145</name>
</gene>
<organism evidence="1 2">
    <name type="scientific">Lyngbya confervoides BDU141951</name>
    <dbReference type="NCBI Taxonomy" id="1574623"/>
    <lineage>
        <taxon>Bacteria</taxon>
        <taxon>Bacillati</taxon>
        <taxon>Cyanobacteriota</taxon>
        <taxon>Cyanophyceae</taxon>
        <taxon>Oscillatoriophycideae</taxon>
        <taxon>Oscillatoriales</taxon>
        <taxon>Microcoleaceae</taxon>
        <taxon>Lyngbya</taxon>
    </lineage>
</organism>
<dbReference type="RefSeq" id="WP_166283774.1">
    <property type="nucleotide sequence ID" value="NZ_JTHE03000007.1"/>
</dbReference>
<evidence type="ECO:0000313" key="1">
    <source>
        <dbReference type="EMBL" id="MCM1981438.1"/>
    </source>
</evidence>
<protein>
    <submittedName>
        <fullName evidence="1">DUF1350 family protein</fullName>
    </submittedName>
</protein>
<evidence type="ECO:0000313" key="2">
    <source>
        <dbReference type="Proteomes" id="UP000031561"/>
    </source>
</evidence>
<name>A0ABD4SYK3_9CYAN</name>
<reference evidence="1 2" key="1">
    <citation type="journal article" date="2015" name="Genome Announc.">
        <title>Draft Genome Sequence of Filamentous Marine Cyanobacterium Lyngbya confervoides Strain BDU141951.</title>
        <authorList>
            <person name="Chandrababunaidu M.M."/>
            <person name="Sen D."/>
            <person name="Tripathy S."/>
        </authorList>
    </citation>
    <scope>NUCLEOTIDE SEQUENCE [LARGE SCALE GENOMIC DNA]</scope>
    <source>
        <strain evidence="1 2">BDU141951</strain>
    </source>
</reference>
<dbReference type="PANTHER" id="PTHR34127:SF1">
    <property type="entry name" value="OS04G0405600 PROTEIN"/>
    <property type="match status" value="1"/>
</dbReference>
<dbReference type="InterPro" id="IPR029058">
    <property type="entry name" value="AB_hydrolase_fold"/>
</dbReference>
<dbReference type="SUPFAM" id="SSF53474">
    <property type="entry name" value="alpha/beta-Hydrolases"/>
    <property type="match status" value="1"/>
</dbReference>
<dbReference type="EMBL" id="JTHE03000007">
    <property type="protein sequence ID" value="MCM1981438.1"/>
    <property type="molecule type" value="Genomic_DNA"/>
</dbReference>
<dbReference type="Pfam" id="PF07082">
    <property type="entry name" value="DUF1350"/>
    <property type="match status" value="1"/>
</dbReference>
<sequence length="262" mass="29690">MNWIYRSGNWILCPPQPLALLHFVGGAFVATAPQLTYQYLLSRLAQQGYGVIATPFLVQIDHQAIATEIEARLRSTYRDLCQDREETAAIPLFGMGHSLGCKLQLLMACESPLPRRGNILISFNNFNGDRAIPLIDWINLPLSIQFTPTPAQTLDLVRTEYSLAENLLIRFQTDTLDQTPELFRGLMTRFPISTLYKRLAGNHLTPLGPAWEDSPLGTWPLEKTTLEGVGPLLRQTLYREVHHLEQVILEWLNQQIASNTRL</sequence>
<accession>A0ABD4SYK3</accession>
<dbReference type="InterPro" id="IPR010765">
    <property type="entry name" value="DUF1350"/>
</dbReference>
<proteinExistence type="predicted"/>
<dbReference type="Proteomes" id="UP000031561">
    <property type="component" value="Unassembled WGS sequence"/>
</dbReference>
<comment type="caution">
    <text evidence="1">The sequence shown here is derived from an EMBL/GenBank/DDBJ whole genome shotgun (WGS) entry which is preliminary data.</text>
</comment>
<dbReference type="PANTHER" id="PTHR34127">
    <property type="entry name" value="OS04G0405600 PROTEIN"/>
    <property type="match status" value="1"/>
</dbReference>